<protein>
    <submittedName>
        <fullName evidence="3">SWIM zinc finger</fullName>
    </submittedName>
</protein>
<dbReference type="Pfam" id="PF04434">
    <property type="entry name" value="SWIM"/>
    <property type="match status" value="1"/>
</dbReference>
<organism evidence="3 4">
    <name type="scientific">Rhodococcus jostii</name>
    <dbReference type="NCBI Taxonomy" id="132919"/>
    <lineage>
        <taxon>Bacteria</taxon>
        <taxon>Bacillati</taxon>
        <taxon>Actinomycetota</taxon>
        <taxon>Actinomycetes</taxon>
        <taxon>Mycobacteriales</taxon>
        <taxon>Nocardiaceae</taxon>
        <taxon>Rhodococcus</taxon>
    </lineage>
</organism>
<dbReference type="GO" id="GO:0008270">
    <property type="term" value="F:zinc ion binding"/>
    <property type="evidence" value="ECO:0007669"/>
    <property type="project" value="UniProtKB-KW"/>
</dbReference>
<name>A0A1H4XH81_RHOJO</name>
<keyword evidence="1" id="KW-0863">Zinc-finger</keyword>
<dbReference type="RefSeq" id="WP_073361053.1">
    <property type="nucleotide sequence ID" value="NZ_FNTL01000004.1"/>
</dbReference>
<feature type="domain" description="SWIM-type" evidence="2">
    <location>
        <begin position="52"/>
        <end position="85"/>
    </location>
</feature>
<dbReference type="Proteomes" id="UP000183407">
    <property type="component" value="Unassembled WGS sequence"/>
</dbReference>
<dbReference type="EMBL" id="FNTL01000004">
    <property type="protein sequence ID" value="SED04278.1"/>
    <property type="molecule type" value="Genomic_DNA"/>
</dbReference>
<evidence type="ECO:0000313" key="3">
    <source>
        <dbReference type="EMBL" id="SED04278.1"/>
    </source>
</evidence>
<reference evidence="4" key="1">
    <citation type="submission" date="2016-10" db="EMBL/GenBank/DDBJ databases">
        <authorList>
            <person name="Varghese N."/>
        </authorList>
    </citation>
    <scope>NUCLEOTIDE SEQUENCE [LARGE SCALE GENOMIC DNA]</scope>
    <source>
        <strain evidence="4">DSM 44719</strain>
    </source>
</reference>
<dbReference type="OrthoDB" id="9816340at2"/>
<dbReference type="AlphaFoldDB" id="A0A1H4XH81"/>
<dbReference type="InterPro" id="IPR007527">
    <property type="entry name" value="Znf_SWIM"/>
</dbReference>
<proteinExistence type="predicted"/>
<accession>A0A1H4XH81</accession>
<evidence type="ECO:0000256" key="1">
    <source>
        <dbReference type="PROSITE-ProRule" id="PRU00325"/>
    </source>
</evidence>
<keyword evidence="1" id="KW-0479">Metal-binding</keyword>
<sequence>MTSPWSEGQVASVAPDAGSLTAARKLSAAWSQTGSTGDAVWGLCQGSGKSPYRAVVDLSGPAYHCSCPSRKFPCKHALGLLLIWSQGRVPEQSAPPQFAREWLSRRAERAAVPAATATRTAGVKATERRAERVAAGLDELDLWLTDQIRGGLGAADVSASAFDAIAARMVDAQAPGVASALRRLPVVVATRADWPDRLLREYARLHLLVVAHRRLGELPEPVQASVRSHVGYPISTDSVRSQPGDRDRWMVLGVQTTEEKRLFTRKVWLVGRDHGRRAILLDFAHGSATFATAVPPLGSLVDATLHFYPGAAPLRAQFGDAHAAPEPFTTLAPGGIDTALDHFAAAVGADPWVRSWPALLTGVTRTVDDGRWFVVDPEGRALPLSGEDPVLWRLLGMSGGHPVTVFGEWNSESLVPVSVFDHGTVFPLVTGTGTPSRPAAVSRR</sequence>
<evidence type="ECO:0000259" key="2">
    <source>
        <dbReference type="PROSITE" id="PS50966"/>
    </source>
</evidence>
<dbReference type="PROSITE" id="PS50966">
    <property type="entry name" value="ZF_SWIM"/>
    <property type="match status" value="1"/>
</dbReference>
<keyword evidence="1" id="KW-0862">Zinc</keyword>
<gene>
    <name evidence="3" type="ORF">SAMN04490220_3321</name>
</gene>
<evidence type="ECO:0000313" key="4">
    <source>
        <dbReference type="Proteomes" id="UP000183407"/>
    </source>
</evidence>